<protein>
    <submittedName>
        <fullName evidence="4">Sulfotransferase domain-containing protein</fullName>
    </submittedName>
</protein>
<dbReference type="GO" id="GO:0008146">
    <property type="term" value="F:sulfotransferase activity"/>
    <property type="evidence" value="ECO:0007669"/>
    <property type="project" value="InterPro"/>
</dbReference>
<dbReference type="AlphaFoldDB" id="A0A1H5JWC1"/>
<proteinExistence type="inferred from homology"/>
<dbReference type="Gene3D" id="3.40.50.300">
    <property type="entry name" value="P-loop containing nucleotide triphosphate hydrolases"/>
    <property type="match status" value="1"/>
</dbReference>
<dbReference type="InterPro" id="IPR027417">
    <property type="entry name" value="P-loop_NTPase"/>
</dbReference>
<reference evidence="4 5" key="1">
    <citation type="submission" date="2016-10" db="EMBL/GenBank/DDBJ databases">
        <authorList>
            <person name="de Groot N.N."/>
        </authorList>
    </citation>
    <scope>NUCLEOTIDE SEQUENCE [LARGE SCALE GENOMIC DNA]</scope>
    <source>
        <strain evidence="4 5">DSM 23553</strain>
    </source>
</reference>
<dbReference type="STRING" id="390640.SAMN04488034_101886"/>
<evidence type="ECO:0000256" key="1">
    <source>
        <dbReference type="ARBA" id="ARBA00005771"/>
    </source>
</evidence>
<accession>A0A1H5JWC1</accession>
<dbReference type="Proteomes" id="UP000199448">
    <property type="component" value="Unassembled WGS sequence"/>
</dbReference>
<comment type="similarity">
    <text evidence="1">Belongs to the sulfotransferase 1 family.</text>
</comment>
<evidence type="ECO:0000256" key="2">
    <source>
        <dbReference type="ARBA" id="ARBA00022679"/>
    </source>
</evidence>
<evidence type="ECO:0000313" key="5">
    <source>
        <dbReference type="Proteomes" id="UP000199448"/>
    </source>
</evidence>
<name>A0A1H5JWC1_9FLAO</name>
<dbReference type="SUPFAM" id="SSF52540">
    <property type="entry name" value="P-loop containing nucleoside triphosphate hydrolases"/>
    <property type="match status" value="1"/>
</dbReference>
<evidence type="ECO:0000259" key="3">
    <source>
        <dbReference type="Pfam" id="PF00685"/>
    </source>
</evidence>
<dbReference type="RefSeq" id="WP_093112073.1">
    <property type="nucleotide sequence ID" value="NZ_FNGG01000001.1"/>
</dbReference>
<feature type="domain" description="Sulfotransferase" evidence="3">
    <location>
        <begin position="3"/>
        <end position="246"/>
    </location>
</feature>
<dbReference type="InterPro" id="IPR000863">
    <property type="entry name" value="Sulfotransferase_dom"/>
</dbReference>
<evidence type="ECO:0000313" key="4">
    <source>
        <dbReference type="EMBL" id="SEE56873.1"/>
    </source>
</evidence>
<keyword evidence="2 4" id="KW-0808">Transferase</keyword>
<keyword evidence="5" id="KW-1185">Reference proteome</keyword>
<dbReference type="EMBL" id="FNUG01000001">
    <property type="protein sequence ID" value="SEE56873.1"/>
    <property type="molecule type" value="Genomic_DNA"/>
</dbReference>
<sequence length="305" mass="36037">MNILQVSPPKAGSFWLHTILKNILEHKNLSVTSYIQQQPVFERLKQKRLSFKEQAGVDMLDIEEEGNFSRVSSIFREKISDMAQYSSRATLAWTHSTYCSKTPEVFQHFQKKVIVVRDPRDRALSAARFAFTPYMQEHYPSPYSSPEEFLDAEYERLLEQWVWFYGNYLLHQKELDLHFIFYERLLKDFQKELNDLLDYLQLSLTASEKTEIEEAVSFSSMKEKSPRHLQKGKRRKWVDQLSEDQKKLAAEKAGFLMDLFGYPLSQPQQDTLPCFPKNVPEARLLERLQYINWRELYSKPEKASG</sequence>
<dbReference type="Pfam" id="PF00685">
    <property type="entry name" value="Sulfotransfer_1"/>
    <property type="match status" value="1"/>
</dbReference>
<dbReference type="OrthoDB" id="847754at2"/>
<gene>
    <name evidence="4" type="ORF">SAMN04488034_101886</name>
</gene>
<organism evidence="4 5">
    <name type="scientific">Salinimicrobium catena</name>
    <dbReference type="NCBI Taxonomy" id="390640"/>
    <lineage>
        <taxon>Bacteria</taxon>
        <taxon>Pseudomonadati</taxon>
        <taxon>Bacteroidota</taxon>
        <taxon>Flavobacteriia</taxon>
        <taxon>Flavobacteriales</taxon>
        <taxon>Flavobacteriaceae</taxon>
        <taxon>Salinimicrobium</taxon>
    </lineage>
</organism>
<dbReference type="PANTHER" id="PTHR11783">
    <property type="entry name" value="SULFOTRANSFERASE SULT"/>
    <property type="match status" value="1"/>
</dbReference>